<feature type="active site" evidence="9">
    <location>
        <position position="169"/>
    </location>
</feature>
<evidence type="ECO:0000256" key="2">
    <source>
        <dbReference type="ARBA" id="ARBA00005153"/>
    </source>
</evidence>
<keyword evidence="7 9" id="KW-0067">ATP-binding</keyword>
<gene>
    <name evidence="9 12" type="primary">guaA</name>
    <name evidence="12" type="ORF">QJ522_08590</name>
</gene>
<dbReference type="Pfam" id="PF02540">
    <property type="entry name" value="NAD_synthase"/>
    <property type="match status" value="1"/>
</dbReference>
<keyword evidence="6 9" id="KW-0658">Purine biosynthesis</keyword>
<dbReference type="AlphaFoldDB" id="A0AAW6TXW7"/>
<dbReference type="Gene3D" id="3.40.50.620">
    <property type="entry name" value="HUPs"/>
    <property type="match status" value="1"/>
</dbReference>
<comment type="catalytic activity">
    <reaction evidence="9">
        <text>XMP + L-glutamine + ATP + H2O = GMP + L-glutamate + AMP + diphosphate + 2 H(+)</text>
        <dbReference type="Rhea" id="RHEA:11680"/>
        <dbReference type="ChEBI" id="CHEBI:15377"/>
        <dbReference type="ChEBI" id="CHEBI:15378"/>
        <dbReference type="ChEBI" id="CHEBI:29985"/>
        <dbReference type="ChEBI" id="CHEBI:30616"/>
        <dbReference type="ChEBI" id="CHEBI:33019"/>
        <dbReference type="ChEBI" id="CHEBI:57464"/>
        <dbReference type="ChEBI" id="CHEBI:58115"/>
        <dbReference type="ChEBI" id="CHEBI:58359"/>
        <dbReference type="ChEBI" id="CHEBI:456215"/>
        <dbReference type="EC" id="6.3.5.2"/>
    </reaction>
</comment>
<evidence type="ECO:0000313" key="12">
    <source>
        <dbReference type="EMBL" id="MDI6449099.1"/>
    </source>
</evidence>
<dbReference type="InterPro" id="IPR029062">
    <property type="entry name" value="Class_I_gatase-like"/>
</dbReference>
<comment type="caution">
    <text evidence="12">The sequence shown here is derived from an EMBL/GenBank/DDBJ whole genome shotgun (WGS) entry which is preliminary data.</text>
</comment>
<protein>
    <recommendedName>
        <fullName evidence="9">GMP synthase [glutamine-hydrolyzing]</fullName>
        <ecNumber evidence="9">6.3.5.2</ecNumber>
    </recommendedName>
    <alternativeName>
        <fullName evidence="9">GMP synthetase</fullName>
    </alternativeName>
    <alternativeName>
        <fullName evidence="9">Glutamine amidotransferase</fullName>
    </alternativeName>
</protein>
<dbReference type="Proteomes" id="UP001431776">
    <property type="component" value="Unassembled WGS sequence"/>
</dbReference>
<name>A0AAW6TXW7_9BACT</name>
<sequence length="513" mass="56323">MTREMIAILDFGSQYGQLIARRVREHNVYSRICPAGTPASELAKMPLKGIILSGGPASVYAPGAPKCDEKIFDLDVPILGICYGMQLGCQILGAEITRAVSREYGRATLRMIDRSDLLANLPEETLVWASHGDQVTKLGRNFETLGETKTCPYAAVRHTKKQFYGVQFHPEVSHTPKGDIILKNFLYSICGCAGDWKMSDFVGETIDSVRRQVGDATVICGLSGGVDSSVVASLIHKAIGDQLVCILVDNGLLRRNERQTIVATFRDHFHIDLRVVDWSQQFLAALQGVTEPQQKRKIIGAEFIAAFKSEAAKIPNARFLAQGTLYPDVIESGSKDGNPAANIKLHHNVGGLPAELGFELVEPLRDLFKDEVRLVGEHLGLPEDMVWRHPFPGPGLGVRIVGEVTPERLEVLRAADEILIDEIKAAGLYRQISQALAVLVPVSTVGVMGDERSYESVIALRAVETTDFMTADFSHIPYDVLGLISTRIINEVRGVNRVVYDVSSKPPATIEWE</sequence>
<proteinExistence type="inferred from homology"/>
<dbReference type="SUPFAM" id="SSF52317">
    <property type="entry name" value="Class I glutamine amidotransferase-like"/>
    <property type="match status" value="1"/>
</dbReference>
<comment type="pathway">
    <text evidence="2 9">Purine metabolism; GMP biosynthesis; GMP from XMP (L-Gln route): step 1/1.</text>
</comment>
<keyword evidence="13" id="KW-1185">Reference proteome</keyword>
<dbReference type="RefSeq" id="WP_349244506.1">
    <property type="nucleotide sequence ID" value="NZ_JASCXX010000008.1"/>
</dbReference>
<dbReference type="GO" id="GO:0005829">
    <property type="term" value="C:cytosol"/>
    <property type="evidence" value="ECO:0007669"/>
    <property type="project" value="TreeGrafter"/>
</dbReference>
<reference evidence="12" key="1">
    <citation type="submission" date="2023-05" db="EMBL/GenBank/DDBJ databases">
        <title>Anaerotaeda fermentans gen. nov., sp. nov., a novel anaerobic planctomycete of the new family within the order Sedimentisphaerales isolated from Taman Peninsula, Russia.</title>
        <authorList>
            <person name="Khomyakova M.A."/>
            <person name="Merkel A.Y."/>
            <person name="Slobodkin A.I."/>
        </authorList>
    </citation>
    <scope>NUCLEOTIDE SEQUENCE</scope>
    <source>
        <strain evidence="12">M17dextr</strain>
    </source>
</reference>
<dbReference type="InterPro" id="IPR017926">
    <property type="entry name" value="GATASE"/>
</dbReference>
<dbReference type="InterPro" id="IPR022955">
    <property type="entry name" value="GMP_synthase"/>
</dbReference>
<comment type="function">
    <text evidence="1 9">Catalyzes the synthesis of GMP from XMP.</text>
</comment>
<evidence type="ECO:0000313" key="13">
    <source>
        <dbReference type="Proteomes" id="UP001431776"/>
    </source>
</evidence>
<dbReference type="NCBIfam" id="TIGR00888">
    <property type="entry name" value="guaA_Nterm"/>
    <property type="match status" value="1"/>
</dbReference>
<keyword evidence="5 9" id="KW-0332">GMP biosynthesis</keyword>
<dbReference type="SUPFAM" id="SSF52402">
    <property type="entry name" value="Adenine nucleotide alpha hydrolases-like"/>
    <property type="match status" value="1"/>
</dbReference>
<evidence type="ECO:0000256" key="9">
    <source>
        <dbReference type="HAMAP-Rule" id="MF_00344"/>
    </source>
</evidence>
<evidence type="ECO:0000256" key="1">
    <source>
        <dbReference type="ARBA" id="ARBA00002332"/>
    </source>
</evidence>
<evidence type="ECO:0000256" key="5">
    <source>
        <dbReference type="ARBA" id="ARBA00022749"/>
    </source>
</evidence>
<dbReference type="PRINTS" id="PR00097">
    <property type="entry name" value="ANTSNTHASEII"/>
</dbReference>
<dbReference type="SUPFAM" id="SSF54810">
    <property type="entry name" value="GMP synthetase C-terminal dimerisation domain"/>
    <property type="match status" value="1"/>
</dbReference>
<dbReference type="PROSITE" id="PS51273">
    <property type="entry name" value="GATASE_TYPE_1"/>
    <property type="match status" value="1"/>
</dbReference>
<evidence type="ECO:0000259" key="11">
    <source>
        <dbReference type="PROSITE" id="PS51553"/>
    </source>
</evidence>
<dbReference type="InterPro" id="IPR004739">
    <property type="entry name" value="GMP_synth_GATase"/>
</dbReference>
<keyword evidence="8 9" id="KW-0315">Glutamine amidotransferase</keyword>
<evidence type="ECO:0000256" key="6">
    <source>
        <dbReference type="ARBA" id="ARBA00022755"/>
    </source>
</evidence>
<dbReference type="Gene3D" id="3.40.50.880">
    <property type="match status" value="1"/>
</dbReference>
<dbReference type="InterPro" id="IPR022310">
    <property type="entry name" value="NAD/GMP_synthase"/>
</dbReference>
<dbReference type="FunFam" id="3.40.50.880:FF:000001">
    <property type="entry name" value="GMP synthase [glutamine-hydrolyzing]"/>
    <property type="match status" value="1"/>
</dbReference>
<dbReference type="NCBIfam" id="TIGR00884">
    <property type="entry name" value="guaA_Cterm"/>
    <property type="match status" value="1"/>
</dbReference>
<dbReference type="PRINTS" id="PR00096">
    <property type="entry name" value="GATASE"/>
</dbReference>
<dbReference type="EC" id="6.3.5.2" evidence="9"/>
<feature type="binding site" evidence="10">
    <location>
        <begin position="223"/>
        <end position="229"/>
    </location>
    <ligand>
        <name>ATP</name>
        <dbReference type="ChEBI" id="CHEBI:30616"/>
    </ligand>
</feature>
<dbReference type="CDD" id="cd01742">
    <property type="entry name" value="GATase1_GMP_Synthase"/>
    <property type="match status" value="1"/>
</dbReference>
<organism evidence="12 13">
    <name type="scientific">Anaerobaca lacustris</name>
    <dbReference type="NCBI Taxonomy" id="3044600"/>
    <lineage>
        <taxon>Bacteria</taxon>
        <taxon>Pseudomonadati</taxon>
        <taxon>Planctomycetota</taxon>
        <taxon>Phycisphaerae</taxon>
        <taxon>Sedimentisphaerales</taxon>
        <taxon>Anaerobacaceae</taxon>
        <taxon>Anaerobaca</taxon>
    </lineage>
</organism>
<dbReference type="CDD" id="cd01997">
    <property type="entry name" value="GMP_synthase_C"/>
    <property type="match status" value="1"/>
</dbReference>
<dbReference type="FunFam" id="3.40.50.620:FF:000001">
    <property type="entry name" value="GMP synthase [glutamine-hydrolyzing]"/>
    <property type="match status" value="1"/>
</dbReference>
<dbReference type="GO" id="GO:0003921">
    <property type="term" value="F:GMP synthase activity"/>
    <property type="evidence" value="ECO:0007669"/>
    <property type="project" value="InterPro"/>
</dbReference>
<dbReference type="PROSITE" id="PS51553">
    <property type="entry name" value="GMPS_ATP_PPASE"/>
    <property type="match status" value="1"/>
</dbReference>
<keyword evidence="3 9" id="KW-0436">Ligase</keyword>
<dbReference type="Gene3D" id="3.30.300.10">
    <property type="match status" value="1"/>
</dbReference>
<accession>A0AAW6TXW7</accession>
<dbReference type="Pfam" id="PF00117">
    <property type="entry name" value="GATase"/>
    <property type="match status" value="1"/>
</dbReference>
<dbReference type="InterPro" id="IPR025777">
    <property type="entry name" value="GMPS_ATP_PPase_dom"/>
</dbReference>
<feature type="domain" description="GMPS ATP-PPase" evidence="11">
    <location>
        <begin position="196"/>
        <end position="388"/>
    </location>
</feature>
<comment type="subunit">
    <text evidence="9">Homodimer.</text>
</comment>
<dbReference type="PANTHER" id="PTHR11922:SF2">
    <property type="entry name" value="GMP SYNTHASE [GLUTAMINE-HYDROLYZING]"/>
    <property type="match status" value="1"/>
</dbReference>
<dbReference type="Pfam" id="PF00958">
    <property type="entry name" value="GMP_synt_C"/>
    <property type="match status" value="1"/>
</dbReference>
<dbReference type="HAMAP" id="MF_00344">
    <property type="entry name" value="GMP_synthase"/>
    <property type="match status" value="1"/>
</dbReference>
<evidence type="ECO:0000256" key="10">
    <source>
        <dbReference type="PROSITE-ProRule" id="PRU00886"/>
    </source>
</evidence>
<dbReference type="EMBL" id="JASCXX010000008">
    <property type="protein sequence ID" value="MDI6449099.1"/>
    <property type="molecule type" value="Genomic_DNA"/>
</dbReference>
<feature type="active site" description="Nucleophile" evidence="9">
    <location>
        <position position="82"/>
    </location>
</feature>
<dbReference type="GO" id="GO:0005524">
    <property type="term" value="F:ATP binding"/>
    <property type="evidence" value="ECO:0007669"/>
    <property type="project" value="UniProtKB-UniRule"/>
</dbReference>
<evidence type="ECO:0000256" key="3">
    <source>
        <dbReference type="ARBA" id="ARBA00022598"/>
    </source>
</evidence>
<dbReference type="InterPro" id="IPR014729">
    <property type="entry name" value="Rossmann-like_a/b/a_fold"/>
</dbReference>
<evidence type="ECO:0000256" key="7">
    <source>
        <dbReference type="ARBA" id="ARBA00022840"/>
    </source>
</evidence>
<evidence type="ECO:0000256" key="8">
    <source>
        <dbReference type="ARBA" id="ARBA00022962"/>
    </source>
</evidence>
<keyword evidence="4 9" id="KW-0547">Nucleotide-binding</keyword>
<evidence type="ECO:0000256" key="4">
    <source>
        <dbReference type="ARBA" id="ARBA00022741"/>
    </source>
</evidence>
<feature type="active site" evidence="9">
    <location>
        <position position="171"/>
    </location>
</feature>
<dbReference type="PANTHER" id="PTHR11922">
    <property type="entry name" value="GMP SYNTHASE-RELATED"/>
    <property type="match status" value="1"/>
</dbReference>
<dbReference type="InterPro" id="IPR001674">
    <property type="entry name" value="GMP_synth_C"/>
</dbReference>
<dbReference type="FunFam" id="3.30.300.10:FF:000002">
    <property type="entry name" value="GMP synthase [glutamine-hydrolyzing]"/>
    <property type="match status" value="1"/>
</dbReference>
<dbReference type="NCBIfam" id="NF000848">
    <property type="entry name" value="PRK00074.1"/>
    <property type="match status" value="1"/>
</dbReference>